<dbReference type="Proteomes" id="UP001327957">
    <property type="component" value="Unassembled WGS sequence"/>
</dbReference>
<sequence>MPISRICDQTGTAYLDRSRQDLGQPGSSSKKEDYSEESA</sequence>
<keyword evidence="3" id="KW-1185">Reference proteome</keyword>
<dbReference type="EMBL" id="JASAOK010000047">
    <property type="protein sequence ID" value="KAK6209539.1"/>
    <property type="molecule type" value="Genomic_DNA"/>
</dbReference>
<organism evidence="2 3">
    <name type="scientific">Colletotrichum tabaci</name>
    <dbReference type="NCBI Taxonomy" id="1209068"/>
    <lineage>
        <taxon>Eukaryota</taxon>
        <taxon>Fungi</taxon>
        <taxon>Dikarya</taxon>
        <taxon>Ascomycota</taxon>
        <taxon>Pezizomycotina</taxon>
        <taxon>Sordariomycetes</taxon>
        <taxon>Hypocreomycetidae</taxon>
        <taxon>Glomerellales</taxon>
        <taxon>Glomerellaceae</taxon>
        <taxon>Colletotrichum</taxon>
        <taxon>Colletotrichum destructivum species complex</taxon>
    </lineage>
</organism>
<proteinExistence type="predicted"/>
<comment type="caution">
    <text evidence="2">The sequence shown here is derived from an EMBL/GenBank/DDBJ whole genome shotgun (WGS) entry which is preliminary data.</text>
</comment>
<evidence type="ECO:0000313" key="2">
    <source>
        <dbReference type="EMBL" id="KAK6209539.1"/>
    </source>
</evidence>
<feature type="region of interest" description="Disordered" evidence="1">
    <location>
        <begin position="1"/>
        <end position="39"/>
    </location>
</feature>
<accession>A0AAV9SXI5</accession>
<dbReference type="AlphaFoldDB" id="A0AAV9SXI5"/>
<evidence type="ECO:0000313" key="3">
    <source>
        <dbReference type="Proteomes" id="UP001327957"/>
    </source>
</evidence>
<name>A0AAV9SXI5_9PEZI</name>
<protein>
    <submittedName>
        <fullName evidence="2">Uncharacterized protein</fullName>
    </submittedName>
</protein>
<reference evidence="2 3" key="1">
    <citation type="submission" date="2023-04" db="EMBL/GenBank/DDBJ databases">
        <title>Colletotrichum tabacum stain YC1 causing leaf anthracnose on Nicotiana tabacum(L.) cv.</title>
        <authorList>
            <person name="Ji Z."/>
            <person name="Wang M."/>
            <person name="Zhang J."/>
            <person name="Wang N."/>
            <person name="Zhou Z."/>
        </authorList>
    </citation>
    <scope>NUCLEOTIDE SEQUENCE [LARGE SCALE GENOMIC DNA]</scope>
    <source>
        <strain evidence="2 3">YC1</strain>
    </source>
</reference>
<evidence type="ECO:0000256" key="1">
    <source>
        <dbReference type="SAM" id="MobiDB-lite"/>
    </source>
</evidence>
<gene>
    <name evidence="2" type="ORF">QIS74_11123</name>
</gene>